<gene>
    <name evidence="2" type="ORF">FN846DRAFT_1019358</name>
</gene>
<dbReference type="InParanoid" id="A0A5J5F6H3"/>
<name>A0A5J5F6H3_9PEZI</name>
<protein>
    <submittedName>
        <fullName evidence="2">Uncharacterized protein</fullName>
    </submittedName>
</protein>
<organism evidence="2 3">
    <name type="scientific">Sphaerosporella brunnea</name>
    <dbReference type="NCBI Taxonomy" id="1250544"/>
    <lineage>
        <taxon>Eukaryota</taxon>
        <taxon>Fungi</taxon>
        <taxon>Dikarya</taxon>
        <taxon>Ascomycota</taxon>
        <taxon>Pezizomycotina</taxon>
        <taxon>Pezizomycetes</taxon>
        <taxon>Pezizales</taxon>
        <taxon>Pyronemataceae</taxon>
        <taxon>Sphaerosporella</taxon>
    </lineage>
</organism>
<sequence>MYDALVQFSDTHSPFLSTAIPRTRDPSPHADPVCFAPGSATTARNSVFIDTTGAEWGVHARARDGSHCGWDGKARHRAQASISARMTRLGSHVSPVAAHPTPRLAGHSGRRSGCAGWHHSPHGPVSPACTSRLGRHFTPRAVLTGTARFTHRPRLIPLPTVVSHPNGHPEGYFRLSETSALTTVNIRTHIDITATIFLSLLHPAGYRNFHDPPYVHPAGRLTAIGDFASRRSTSRAATYAGESQSHTRSATYTFRNQIVHFDTFLAQKI</sequence>
<evidence type="ECO:0000256" key="1">
    <source>
        <dbReference type="SAM" id="MobiDB-lite"/>
    </source>
</evidence>
<dbReference type="AlphaFoldDB" id="A0A5J5F6H3"/>
<dbReference type="Proteomes" id="UP000326924">
    <property type="component" value="Unassembled WGS sequence"/>
</dbReference>
<feature type="region of interest" description="Disordered" evidence="1">
    <location>
        <begin position="101"/>
        <end position="121"/>
    </location>
</feature>
<proteinExistence type="predicted"/>
<comment type="caution">
    <text evidence="2">The sequence shown here is derived from an EMBL/GenBank/DDBJ whole genome shotgun (WGS) entry which is preliminary data.</text>
</comment>
<evidence type="ECO:0000313" key="3">
    <source>
        <dbReference type="Proteomes" id="UP000326924"/>
    </source>
</evidence>
<evidence type="ECO:0000313" key="2">
    <source>
        <dbReference type="EMBL" id="KAA8912165.1"/>
    </source>
</evidence>
<dbReference type="EMBL" id="VXIS01000027">
    <property type="protein sequence ID" value="KAA8912165.1"/>
    <property type="molecule type" value="Genomic_DNA"/>
</dbReference>
<keyword evidence="3" id="KW-1185">Reference proteome</keyword>
<reference evidence="2 3" key="1">
    <citation type="submission" date="2019-09" db="EMBL/GenBank/DDBJ databases">
        <title>Draft genome of the ectomycorrhizal ascomycete Sphaerosporella brunnea.</title>
        <authorList>
            <consortium name="DOE Joint Genome Institute"/>
            <person name="Benucci G.M."/>
            <person name="Marozzi G."/>
            <person name="Antonielli L."/>
            <person name="Sanchez S."/>
            <person name="Marco P."/>
            <person name="Wang X."/>
            <person name="Falini L.B."/>
            <person name="Barry K."/>
            <person name="Haridas S."/>
            <person name="Lipzen A."/>
            <person name="Labutti K."/>
            <person name="Grigoriev I.V."/>
            <person name="Murat C."/>
            <person name="Martin F."/>
            <person name="Albertini E."/>
            <person name="Donnini D."/>
            <person name="Bonito G."/>
        </authorList>
    </citation>
    <scope>NUCLEOTIDE SEQUENCE [LARGE SCALE GENOMIC DNA]</scope>
    <source>
        <strain evidence="2 3">Sb_GMNB300</strain>
    </source>
</reference>
<accession>A0A5J5F6H3</accession>